<dbReference type="Proteomes" id="UP000027135">
    <property type="component" value="Unassembled WGS sequence"/>
</dbReference>
<evidence type="ECO:0000313" key="3">
    <source>
        <dbReference type="Proteomes" id="UP000027135"/>
    </source>
</evidence>
<organism evidence="2 3">
    <name type="scientific">Zootermopsis nevadensis</name>
    <name type="common">Dampwood termite</name>
    <dbReference type="NCBI Taxonomy" id="136037"/>
    <lineage>
        <taxon>Eukaryota</taxon>
        <taxon>Metazoa</taxon>
        <taxon>Ecdysozoa</taxon>
        <taxon>Arthropoda</taxon>
        <taxon>Hexapoda</taxon>
        <taxon>Insecta</taxon>
        <taxon>Pterygota</taxon>
        <taxon>Neoptera</taxon>
        <taxon>Polyneoptera</taxon>
        <taxon>Dictyoptera</taxon>
        <taxon>Blattodea</taxon>
        <taxon>Blattoidea</taxon>
        <taxon>Termitoidae</taxon>
        <taxon>Termopsidae</taxon>
        <taxon>Zootermopsis</taxon>
    </lineage>
</organism>
<evidence type="ECO:0000259" key="1">
    <source>
        <dbReference type="PROSITE" id="PS50191"/>
    </source>
</evidence>
<dbReference type="AlphaFoldDB" id="A0A067RJF7"/>
<dbReference type="PROSITE" id="PS50191">
    <property type="entry name" value="CRAL_TRIO"/>
    <property type="match status" value="1"/>
</dbReference>
<dbReference type="eggNOG" id="KOG1471">
    <property type="taxonomic scope" value="Eukaryota"/>
</dbReference>
<keyword evidence="3" id="KW-1185">Reference proteome</keyword>
<dbReference type="OMA" id="DHIINAD"/>
<dbReference type="PRINTS" id="PR00180">
    <property type="entry name" value="CRETINALDHBP"/>
</dbReference>
<proteinExistence type="predicted"/>
<sequence length="305" mass="34965">MALPPLDERTKQAVLAEIGLNKDSLKEAVRVLKEWLEQQPHLPSECDEGRLERRFVWCKASLERTKSAIDMYYTLRAVVPEILSNRDPFSPWFRQITSVSYCLPLPTLTDDCHRVVVLGNLDPDASKYNVLDVFKLIFMVGDVRFSEDCCVADTYIVDMTNFGVGHIAKITMPAVKKLEICAIKGYSARIRAIHYVNVPRYADVLINLVRSVMKPKIASRMQVHTKGMNTLHKEIDRKILPEEFGGQAGSISDLWTMWKQKLGNYREWFLEQENVKVDESKRPGESFNTSDLFGFEGSFRQLNVD</sequence>
<protein>
    <submittedName>
        <fullName evidence="2">Retinaldehyde-binding protein 1-like protein 2</fullName>
    </submittedName>
</protein>
<dbReference type="PANTHER" id="PTHR10174:SF224">
    <property type="entry name" value="RETINOL-BINDING PROTEIN PINTA"/>
    <property type="match status" value="1"/>
</dbReference>
<dbReference type="Pfam" id="PF00650">
    <property type="entry name" value="CRAL_TRIO"/>
    <property type="match status" value="1"/>
</dbReference>
<dbReference type="CDD" id="cd00170">
    <property type="entry name" value="SEC14"/>
    <property type="match status" value="1"/>
</dbReference>
<dbReference type="Gene3D" id="1.20.5.1200">
    <property type="entry name" value="Alpha-tocopherol transfer"/>
    <property type="match status" value="1"/>
</dbReference>
<gene>
    <name evidence="2" type="ORF">L798_06774</name>
</gene>
<dbReference type="FunCoup" id="A0A067RJF7">
    <property type="interactions" value="3"/>
</dbReference>
<name>A0A067RJF7_ZOONE</name>
<dbReference type="InterPro" id="IPR036273">
    <property type="entry name" value="CRAL/TRIO_N_dom_sf"/>
</dbReference>
<dbReference type="InterPro" id="IPR001251">
    <property type="entry name" value="CRAL-TRIO_dom"/>
</dbReference>
<accession>A0A067RJF7</accession>
<feature type="domain" description="CRAL-TRIO" evidence="1">
    <location>
        <begin position="154"/>
        <end position="252"/>
    </location>
</feature>
<dbReference type="SUPFAM" id="SSF46938">
    <property type="entry name" value="CRAL/TRIO N-terminal domain"/>
    <property type="match status" value="1"/>
</dbReference>
<evidence type="ECO:0000313" key="2">
    <source>
        <dbReference type="EMBL" id="KDR19512.1"/>
    </source>
</evidence>
<dbReference type="GO" id="GO:0016020">
    <property type="term" value="C:membrane"/>
    <property type="evidence" value="ECO:0007669"/>
    <property type="project" value="TreeGrafter"/>
</dbReference>
<dbReference type="InParanoid" id="A0A067RJF7"/>
<dbReference type="Gene3D" id="3.40.525.10">
    <property type="entry name" value="CRAL-TRIO lipid binding domain"/>
    <property type="match status" value="1"/>
</dbReference>
<dbReference type="EMBL" id="KK852648">
    <property type="protein sequence ID" value="KDR19512.1"/>
    <property type="molecule type" value="Genomic_DNA"/>
</dbReference>
<dbReference type="SMART" id="SM00516">
    <property type="entry name" value="SEC14"/>
    <property type="match status" value="1"/>
</dbReference>
<dbReference type="GO" id="GO:1902936">
    <property type="term" value="F:phosphatidylinositol bisphosphate binding"/>
    <property type="evidence" value="ECO:0007669"/>
    <property type="project" value="TreeGrafter"/>
</dbReference>
<reference evidence="2 3" key="1">
    <citation type="journal article" date="2014" name="Nat. Commun.">
        <title>Molecular traces of alternative social organization in a termite genome.</title>
        <authorList>
            <person name="Terrapon N."/>
            <person name="Li C."/>
            <person name="Robertson H.M."/>
            <person name="Ji L."/>
            <person name="Meng X."/>
            <person name="Booth W."/>
            <person name="Chen Z."/>
            <person name="Childers C.P."/>
            <person name="Glastad K.M."/>
            <person name="Gokhale K."/>
            <person name="Gowin J."/>
            <person name="Gronenberg W."/>
            <person name="Hermansen R.A."/>
            <person name="Hu H."/>
            <person name="Hunt B.G."/>
            <person name="Huylmans A.K."/>
            <person name="Khalil S.M."/>
            <person name="Mitchell R.D."/>
            <person name="Munoz-Torres M.C."/>
            <person name="Mustard J.A."/>
            <person name="Pan H."/>
            <person name="Reese J.T."/>
            <person name="Scharf M.E."/>
            <person name="Sun F."/>
            <person name="Vogel H."/>
            <person name="Xiao J."/>
            <person name="Yang W."/>
            <person name="Yang Z."/>
            <person name="Yang Z."/>
            <person name="Zhou J."/>
            <person name="Zhu J."/>
            <person name="Brent C.S."/>
            <person name="Elsik C.G."/>
            <person name="Goodisman M.A."/>
            <person name="Liberles D.A."/>
            <person name="Roe R.M."/>
            <person name="Vargo E.L."/>
            <person name="Vilcinskas A."/>
            <person name="Wang J."/>
            <person name="Bornberg-Bauer E."/>
            <person name="Korb J."/>
            <person name="Zhang G."/>
            <person name="Liebig J."/>
        </authorList>
    </citation>
    <scope>NUCLEOTIDE SEQUENCE [LARGE SCALE GENOMIC DNA]</scope>
    <source>
        <tissue evidence="2">Whole organism</tissue>
    </source>
</reference>
<dbReference type="InterPro" id="IPR036865">
    <property type="entry name" value="CRAL-TRIO_dom_sf"/>
</dbReference>
<dbReference type="SUPFAM" id="SSF52087">
    <property type="entry name" value="CRAL/TRIO domain"/>
    <property type="match status" value="1"/>
</dbReference>
<dbReference type="PANTHER" id="PTHR10174">
    <property type="entry name" value="ALPHA-TOCOPHEROL TRANSFER PROTEIN-RELATED"/>
    <property type="match status" value="1"/>
</dbReference>